<dbReference type="InterPro" id="IPR007553">
    <property type="entry name" value="2-thiour_desulf"/>
</dbReference>
<proteinExistence type="predicted"/>
<accession>A0A3B0XZI9</accession>
<protein>
    <submittedName>
        <fullName evidence="1">Uncharacterized protein</fullName>
    </submittedName>
</protein>
<name>A0A3B0XZI9_9ZZZZ</name>
<evidence type="ECO:0000313" key="1">
    <source>
        <dbReference type="EMBL" id="VAW70130.1"/>
    </source>
</evidence>
<dbReference type="PANTHER" id="PTHR30087">
    <property type="entry name" value="INNER MEMBRANE PROTEIN"/>
    <property type="match status" value="1"/>
</dbReference>
<reference evidence="1" key="1">
    <citation type="submission" date="2018-06" db="EMBL/GenBank/DDBJ databases">
        <authorList>
            <person name="Zhirakovskaya E."/>
        </authorList>
    </citation>
    <scope>NUCLEOTIDE SEQUENCE</scope>
</reference>
<gene>
    <name evidence="1" type="ORF">MNBD_GAMMA09-2560</name>
</gene>
<organism evidence="1">
    <name type="scientific">hydrothermal vent metagenome</name>
    <dbReference type="NCBI Taxonomy" id="652676"/>
    <lineage>
        <taxon>unclassified sequences</taxon>
        <taxon>metagenomes</taxon>
        <taxon>ecological metagenomes</taxon>
    </lineage>
</organism>
<dbReference type="AlphaFoldDB" id="A0A3B0XZI9"/>
<sequence length="184" mass="20865">MRKINTKPQIAVSQCLLGDRVRYDAKIKRYPLIIGFINCHFNVISVCPEVEMGLGVPRPPIQLTSAQLNESLSELRITGRDDPSIDISQTMHTFCKQRSTELNSIHGYIFKSKSPSCGIANIPVFNPQNNIITTTRGVFVNAILQKYPLLPITDELHLLNEDQLNTDQCNMFLKKVKQFQKKHA</sequence>
<dbReference type="PANTHER" id="PTHR30087:SF0">
    <property type="entry name" value="INNER MEMBRANE PROTEIN"/>
    <property type="match status" value="1"/>
</dbReference>
<dbReference type="EMBL" id="UOFI01000188">
    <property type="protein sequence ID" value="VAW70130.1"/>
    <property type="molecule type" value="Genomic_DNA"/>
</dbReference>
<dbReference type="Pfam" id="PF04463">
    <property type="entry name" value="2-thiour_desulf"/>
    <property type="match status" value="1"/>
</dbReference>